<dbReference type="Proteomes" id="UP000694402">
    <property type="component" value="Unassembled WGS sequence"/>
</dbReference>
<dbReference type="AlphaFoldDB" id="A0AAZ3PGU2"/>
<keyword evidence="3" id="KW-1185">Reference proteome</keyword>
<feature type="transmembrane region" description="Helical" evidence="1">
    <location>
        <begin position="12"/>
        <end position="33"/>
    </location>
</feature>
<proteinExistence type="predicted"/>
<evidence type="ECO:0000313" key="3">
    <source>
        <dbReference type="Proteomes" id="UP000694402"/>
    </source>
</evidence>
<sequence>MSVLAFHEQLSLLCICLGYVRPFFLTCFFLLYLPCLQMTALCRFWWLKTFTASEDDHTSSVRQCLSGHKRRAKCILLAILPRPLQSAQGYPICTSICWSLSTGIRQDDIDEEKQQTWVEAGSLAMGCLTGPNPSLLTLVV</sequence>
<reference evidence="2" key="2">
    <citation type="submission" date="2025-08" db="UniProtKB">
        <authorList>
            <consortium name="Ensembl"/>
        </authorList>
    </citation>
    <scope>IDENTIFICATION</scope>
</reference>
<reference evidence="2" key="3">
    <citation type="submission" date="2025-09" db="UniProtKB">
        <authorList>
            <consortium name="Ensembl"/>
        </authorList>
    </citation>
    <scope>IDENTIFICATION</scope>
</reference>
<dbReference type="GeneTree" id="ENSGT01010000226535"/>
<reference evidence="3" key="1">
    <citation type="journal article" date="2018" name="PLoS ONE">
        <title>Chinook salmon (Oncorhynchus tshawytscha) genome and transcriptome.</title>
        <authorList>
            <person name="Christensen K.A."/>
            <person name="Leong J.S."/>
            <person name="Sakhrani D."/>
            <person name="Biagi C.A."/>
            <person name="Minkley D.R."/>
            <person name="Withler R.E."/>
            <person name="Rondeau E.B."/>
            <person name="Koop B.F."/>
            <person name="Devlin R.H."/>
        </authorList>
    </citation>
    <scope>NUCLEOTIDE SEQUENCE [LARGE SCALE GENOMIC DNA]</scope>
</reference>
<keyword evidence="1" id="KW-0472">Membrane</keyword>
<name>A0AAZ3PGU2_ONCTS</name>
<evidence type="ECO:0000256" key="1">
    <source>
        <dbReference type="SAM" id="Phobius"/>
    </source>
</evidence>
<keyword evidence="1" id="KW-0812">Transmembrane</keyword>
<protein>
    <submittedName>
        <fullName evidence="2">Uncharacterized protein</fullName>
    </submittedName>
</protein>
<keyword evidence="1" id="KW-1133">Transmembrane helix</keyword>
<accession>A0AAZ3PGU2</accession>
<organism evidence="2 3">
    <name type="scientific">Oncorhynchus tshawytscha</name>
    <name type="common">Chinook salmon</name>
    <name type="synonym">Salmo tshawytscha</name>
    <dbReference type="NCBI Taxonomy" id="74940"/>
    <lineage>
        <taxon>Eukaryota</taxon>
        <taxon>Metazoa</taxon>
        <taxon>Chordata</taxon>
        <taxon>Craniata</taxon>
        <taxon>Vertebrata</taxon>
        <taxon>Euteleostomi</taxon>
        <taxon>Actinopterygii</taxon>
        <taxon>Neopterygii</taxon>
        <taxon>Teleostei</taxon>
        <taxon>Protacanthopterygii</taxon>
        <taxon>Salmoniformes</taxon>
        <taxon>Salmonidae</taxon>
        <taxon>Salmoninae</taxon>
        <taxon>Oncorhynchus</taxon>
    </lineage>
</organism>
<dbReference type="Ensembl" id="ENSOTST00005166190.1">
    <property type="protein sequence ID" value="ENSOTSP00005115059.1"/>
    <property type="gene ID" value="ENSOTSG00005064374.1"/>
</dbReference>
<evidence type="ECO:0000313" key="2">
    <source>
        <dbReference type="Ensembl" id="ENSOTSP00005115059.1"/>
    </source>
</evidence>